<reference evidence="6 7" key="1">
    <citation type="submission" date="2023-11" db="EMBL/GenBank/DDBJ databases">
        <title>An acidophilic fungus is an integral part of prey digestion in a carnivorous sundew plant.</title>
        <authorList>
            <person name="Tsai I.J."/>
        </authorList>
    </citation>
    <scope>NUCLEOTIDE SEQUENCE [LARGE SCALE GENOMIC DNA]</scope>
    <source>
        <strain evidence="6">169a</strain>
    </source>
</reference>
<evidence type="ECO:0000256" key="2">
    <source>
        <dbReference type="ARBA" id="ARBA00022630"/>
    </source>
</evidence>
<dbReference type="GO" id="GO:0071949">
    <property type="term" value="F:FAD binding"/>
    <property type="evidence" value="ECO:0007669"/>
    <property type="project" value="InterPro"/>
</dbReference>
<evidence type="ECO:0000313" key="6">
    <source>
        <dbReference type="EMBL" id="WPG98592.1"/>
    </source>
</evidence>
<dbReference type="Gene3D" id="3.50.50.60">
    <property type="entry name" value="FAD/NAD(P)-binding domain"/>
    <property type="match status" value="1"/>
</dbReference>
<organism evidence="6 7">
    <name type="scientific">Acrodontium crateriforme</name>
    <dbReference type="NCBI Taxonomy" id="150365"/>
    <lineage>
        <taxon>Eukaryota</taxon>
        <taxon>Fungi</taxon>
        <taxon>Dikarya</taxon>
        <taxon>Ascomycota</taxon>
        <taxon>Pezizomycotina</taxon>
        <taxon>Dothideomycetes</taxon>
        <taxon>Dothideomycetidae</taxon>
        <taxon>Mycosphaerellales</taxon>
        <taxon>Teratosphaeriaceae</taxon>
        <taxon>Acrodontium</taxon>
    </lineage>
</organism>
<proteinExistence type="predicted"/>
<dbReference type="Gene3D" id="3.30.70.2450">
    <property type="match status" value="1"/>
</dbReference>
<dbReference type="PANTHER" id="PTHR43004">
    <property type="entry name" value="TRK SYSTEM POTASSIUM UPTAKE PROTEIN"/>
    <property type="match status" value="1"/>
</dbReference>
<dbReference type="AlphaFoldDB" id="A0AAQ3LZM9"/>
<dbReference type="InterPro" id="IPR002938">
    <property type="entry name" value="FAD-bd"/>
</dbReference>
<comment type="cofactor">
    <cofactor evidence="1">
        <name>FAD</name>
        <dbReference type="ChEBI" id="CHEBI:57692"/>
    </cofactor>
</comment>
<evidence type="ECO:0000259" key="5">
    <source>
        <dbReference type="Pfam" id="PF01494"/>
    </source>
</evidence>
<dbReference type="InterPro" id="IPR036188">
    <property type="entry name" value="FAD/NAD-bd_sf"/>
</dbReference>
<dbReference type="PRINTS" id="PR00420">
    <property type="entry name" value="RNGMNOXGNASE"/>
</dbReference>
<dbReference type="EMBL" id="CP138581">
    <property type="protein sequence ID" value="WPG98592.1"/>
    <property type="molecule type" value="Genomic_DNA"/>
</dbReference>
<dbReference type="InterPro" id="IPR050641">
    <property type="entry name" value="RIFMO-like"/>
</dbReference>
<keyword evidence="7" id="KW-1185">Reference proteome</keyword>
<keyword evidence="6" id="KW-0503">Monooxygenase</keyword>
<evidence type="ECO:0000256" key="3">
    <source>
        <dbReference type="ARBA" id="ARBA00022827"/>
    </source>
</evidence>
<evidence type="ECO:0000313" key="7">
    <source>
        <dbReference type="Proteomes" id="UP001303373"/>
    </source>
</evidence>
<keyword evidence="4" id="KW-0560">Oxidoreductase</keyword>
<evidence type="ECO:0000256" key="1">
    <source>
        <dbReference type="ARBA" id="ARBA00001974"/>
    </source>
</evidence>
<dbReference type="Proteomes" id="UP001303373">
    <property type="component" value="Chromosome 2"/>
</dbReference>
<gene>
    <name evidence="6" type="ORF">R9X50_00138500</name>
</gene>
<dbReference type="PANTHER" id="PTHR43004:SF19">
    <property type="entry name" value="BINDING MONOOXYGENASE, PUTATIVE (JCVI)-RELATED"/>
    <property type="match status" value="1"/>
</dbReference>
<protein>
    <submittedName>
        <fullName evidence="6">FAD-dependent monooxygenase</fullName>
    </submittedName>
</protein>
<name>A0AAQ3LZM9_9PEZI</name>
<keyword evidence="2" id="KW-0285">Flavoprotein</keyword>
<keyword evidence="3" id="KW-0274">FAD</keyword>
<dbReference type="SUPFAM" id="SSF51905">
    <property type="entry name" value="FAD/NAD(P)-binding domain"/>
    <property type="match status" value="1"/>
</dbReference>
<accession>A0AAQ3LZM9</accession>
<sequence>MESVDIVIAGAGPTGLLLAVWLKTLKRDIKLRIFDRASGPGTTSRALVVHARILEFYRQLGIIDAVLAEASPLDRVSMSSNGQLRGRLEFGEIGKGQSYFPIVLSYPQDKHERLLIKHLISLGVEVEWNKAVVDVAQTGDNVQVTLEGDATIGATYLAGCDGTNSTVRVKSGIGLEGGTYPSRFFVADGVLKQEDAVEGSLAIFGGSDGFTLCFPIGPNGAVRAVGNVPDGAGDEVTFENIRVSHVEDMTRHPFDSVNWSSIYKVHHRVASTFRRGNIFLLGDAAHHHSPVGGQGMNTGLGDATNLAWKLVDVLNGKAGDELLDTYHSERIGFAKWLVNTTDRMFGFIVSKGWFGWFMRTYFLVRIVPLLWRMSFLRPRFFRLVSQCAITYRSGVSQSGLRAGDRLPWITFDTTDNFVPLNRNCWQVHRYCEKAMDAEDLIEGVPIVYFLSTEKCRSQGLMPADDILIRPDGHIGMIAKRSHNAELLAFLKQRA</sequence>
<feature type="domain" description="FAD-binding" evidence="5">
    <location>
        <begin position="4"/>
        <end position="339"/>
    </location>
</feature>
<dbReference type="GO" id="GO:0016709">
    <property type="term" value="F:oxidoreductase activity, acting on paired donors, with incorporation or reduction of molecular oxygen, NAD(P)H as one donor, and incorporation of one atom of oxygen"/>
    <property type="evidence" value="ECO:0007669"/>
    <property type="project" value="UniProtKB-ARBA"/>
</dbReference>
<evidence type="ECO:0000256" key="4">
    <source>
        <dbReference type="ARBA" id="ARBA00023002"/>
    </source>
</evidence>
<dbReference type="Pfam" id="PF01494">
    <property type="entry name" value="FAD_binding_3"/>
    <property type="match status" value="1"/>
</dbReference>